<evidence type="ECO:0000256" key="5">
    <source>
        <dbReference type="ARBA" id="ARBA00022737"/>
    </source>
</evidence>
<sequence length="891" mass="101578">MNHLVFQTVVLYAVLYFGQGNHVIQPRNLKVSMNLTLQQLLLEWYVSDDPKTNHCEIDIVFTIQIYRTEENNIILTENYTTALNKSNQPLNWSWISDIPLQCATHGVRLRSMVAPLEAWSNWTSWEAVDGLDVLNDSKGYIFPYEKYVEEGSSVTFCCIAKKNEHVTNYTFHKHTEIVNTTQQRIMFTETAVPLTSEMGLSVYCRFSYQSSFSDLDRTVLFVTRQPDEPRLLDCETKDMVELKCTWDPGEIYSYNDNCLTEFILSDVSHTKTYCSCTKQCRLCQFKISGEQTKYNLTLVSKNCLGQKQAYVDIDVANRVLLPPPDQLSVGYQNATMIQLYWTLKPIMKTLLVVCQVNIFSLDEEEKQYNMTVLSSPPLHPHINLHGLQVYTNYTLKVRCAAANDLFWKWSKWSQTITIQTNESAPAGQLDIWGDISPGFKERNVTVFWKASPGFQANGNIKTYEICWENVEQSGGCHSTKSNNYTISLNSQSYKITVWAKNSASASPPSVLHLSAAEDNGDVKYSEENTTGNTAHGIYVSWKPTSKFDGYVVDWCNYPRSQPCDFQWRRFGQNESSTIITSGAFSRGMRYTFRVYGTQGNRMCLLEKKTKYLKELEPVQDPSFNISAVTSSSVTVSWESYPEDSQLGFIRGYNVYIKMANRNCTLKLSETLLFPGDLVACKHTIKDRNEKKLTLRNLEPGITYLLAVQAYSVNPRNMADKFEPVTTQLERNWFHRLLPPLITVPLMIIICVCFWKSDCVRNYLFPEVPHPHVSPVKKTLVVIEDHEVTPDRLVVMKKPDISIDSLLFEGRAIENATYFNPSCCQSLQDQEGASRKLSCASTSYRPLQDFVKSRPTTSCPPETGQSNLNYVSQIKVPLLGVLQGASPSFREP</sequence>
<keyword evidence="3" id="KW-0812">Transmembrane</keyword>
<evidence type="ECO:0000313" key="14">
    <source>
        <dbReference type="RefSeq" id="XP_072848920.1"/>
    </source>
</evidence>
<keyword evidence="4 11" id="KW-0732">Signal</keyword>
<evidence type="ECO:0000256" key="2">
    <source>
        <dbReference type="ARBA" id="ARBA00008921"/>
    </source>
</evidence>
<dbReference type="InterPro" id="IPR003529">
    <property type="entry name" value="Hematopoietin_rcpt_Gp130_CS"/>
</dbReference>
<keyword evidence="5" id="KW-0677">Repeat</keyword>
<dbReference type="PROSITE" id="PS50853">
    <property type="entry name" value="FN3"/>
    <property type="match status" value="2"/>
</dbReference>
<dbReference type="RefSeq" id="XP_072848922.1">
    <property type="nucleotide sequence ID" value="XM_072992821.1"/>
</dbReference>
<proteinExistence type="inferred from homology"/>
<dbReference type="InterPro" id="IPR003961">
    <property type="entry name" value="FN3_dom"/>
</dbReference>
<evidence type="ECO:0000313" key="15">
    <source>
        <dbReference type="RefSeq" id="XP_072848921.1"/>
    </source>
</evidence>
<dbReference type="SUPFAM" id="SSF49265">
    <property type="entry name" value="Fibronectin type III"/>
    <property type="match status" value="3"/>
</dbReference>
<protein>
    <submittedName>
        <fullName evidence="14 15">Oncostatin-M-specific receptor subunit beta-like isoform X1</fullName>
    </submittedName>
</protein>
<dbReference type="GeneID" id="110080084"/>
<feature type="signal peptide" evidence="11">
    <location>
        <begin position="1"/>
        <end position="20"/>
    </location>
</feature>
<keyword evidence="7" id="KW-0472">Membrane</keyword>
<evidence type="ECO:0000256" key="7">
    <source>
        <dbReference type="ARBA" id="ARBA00023136"/>
    </source>
</evidence>
<dbReference type="InterPro" id="IPR040817">
    <property type="entry name" value="LIFR_D2"/>
</dbReference>
<name>A0ABM5FU53_9SAUR</name>
<evidence type="ECO:0000256" key="3">
    <source>
        <dbReference type="ARBA" id="ARBA00022692"/>
    </source>
</evidence>
<evidence type="ECO:0000259" key="12">
    <source>
        <dbReference type="PROSITE" id="PS50853"/>
    </source>
</evidence>
<keyword evidence="8" id="KW-1015">Disulfide bond</keyword>
<dbReference type="PROSITE" id="PS01353">
    <property type="entry name" value="HEMATOPO_REC_L_F2"/>
    <property type="match status" value="1"/>
</dbReference>
<feature type="chain" id="PRO_5045028206" evidence="11">
    <location>
        <begin position="21"/>
        <end position="891"/>
    </location>
</feature>
<evidence type="ECO:0000256" key="9">
    <source>
        <dbReference type="ARBA" id="ARBA00023170"/>
    </source>
</evidence>
<dbReference type="Gene3D" id="2.60.40.10">
    <property type="entry name" value="Immunoglobulins"/>
    <property type="match status" value="7"/>
</dbReference>
<evidence type="ECO:0000256" key="1">
    <source>
        <dbReference type="ARBA" id="ARBA00004479"/>
    </source>
</evidence>
<comment type="similarity">
    <text evidence="2">Belongs to the type I cytokine receptor family. Type 2 subfamily.</text>
</comment>
<comment type="subcellular location">
    <subcellularLocation>
        <location evidence="1">Membrane</location>
        <topology evidence="1">Single-pass type I membrane protein</topology>
    </subcellularLocation>
</comment>
<dbReference type="CDD" id="cd00063">
    <property type="entry name" value="FN3"/>
    <property type="match status" value="3"/>
</dbReference>
<dbReference type="SMART" id="SM00060">
    <property type="entry name" value="FN3"/>
    <property type="match status" value="5"/>
</dbReference>
<dbReference type="Pfam" id="PF00041">
    <property type="entry name" value="fn3"/>
    <property type="match status" value="1"/>
</dbReference>
<keyword evidence="13" id="KW-1185">Reference proteome</keyword>
<keyword evidence="10" id="KW-0325">Glycoprotein</keyword>
<dbReference type="PANTHER" id="PTHR48423:SF1">
    <property type="entry name" value="INTERLEUKIN-27 RECEPTOR SUBUNIT ALPHA"/>
    <property type="match status" value="1"/>
</dbReference>
<dbReference type="InterPro" id="IPR013783">
    <property type="entry name" value="Ig-like_fold"/>
</dbReference>
<evidence type="ECO:0000256" key="6">
    <source>
        <dbReference type="ARBA" id="ARBA00022989"/>
    </source>
</evidence>
<gene>
    <name evidence="14 15 16" type="primary">LOC110080084</name>
</gene>
<feature type="domain" description="Fibronectin type-III" evidence="12">
    <location>
        <begin position="617"/>
        <end position="729"/>
    </location>
</feature>
<keyword evidence="9" id="KW-0675">Receptor</keyword>
<evidence type="ECO:0000256" key="4">
    <source>
        <dbReference type="ARBA" id="ARBA00022729"/>
    </source>
</evidence>
<evidence type="ECO:0000256" key="8">
    <source>
        <dbReference type="ARBA" id="ARBA00023157"/>
    </source>
</evidence>
<evidence type="ECO:0000313" key="13">
    <source>
        <dbReference type="Proteomes" id="UP001652642"/>
    </source>
</evidence>
<dbReference type="PANTHER" id="PTHR48423">
    <property type="entry name" value="INTERLEUKIN-27 RECEPTOR SUBUNIT ALPHA"/>
    <property type="match status" value="1"/>
</dbReference>
<keyword evidence="6" id="KW-1133">Transmembrane helix</keyword>
<dbReference type="InterPro" id="IPR036116">
    <property type="entry name" value="FN3_sf"/>
</dbReference>
<dbReference type="RefSeq" id="XP_072848921.1">
    <property type="nucleotide sequence ID" value="XM_072992820.1"/>
</dbReference>
<dbReference type="Pfam" id="PF17971">
    <property type="entry name" value="LIFR_D2"/>
    <property type="match status" value="1"/>
</dbReference>
<dbReference type="Proteomes" id="UP001652642">
    <property type="component" value="Chromosome 2"/>
</dbReference>
<dbReference type="RefSeq" id="XP_072848920.1">
    <property type="nucleotide sequence ID" value="XM_072992819.1"/>
</dbReference>
<accession>A0ABM5FU53</accession>
<evidence type="ECO:0000256" key="11">
    <source>
        <dbReference type="SAM" id="SignalP"/>
    </source>
</evidence>
<evidence type="ECO:0000313" key="16">
    <source>
        <dbReference type="RefSeq" id="XP_072848922.1"/>
    </source>
</evidence>
<feature type="domain" description="Fibronectin type-III" evidence="12">
    <location>
        <begin position="323"/>
        <end position="423"/>
    </location>
</feature>
<evidence type="ECO:0000256" key="10">
    <source>
        <dbReference type="ARBA" id="ARBA00023180"/>
    </source>
</evidence>
<organism evidence="13 15">
    <name type="scientific">Pogona vitticeps</name>
    <name type="common">central bearded dragon</name>
    <dbReference type="NCBI Taxonomy" id="103695"/>
    <lineage>
        <taxon>Eukaryota</taxon>
        <taxon>Metazoa</taxon>
        <taxon>Chordata</taxon>
        <taxon>Craniata</taxon>
        <taxon>Vertebrata</taxon>
        <taxon>Euteleostomi</taxon>
        <taxon>Lepidosauria</taxon>
        <taxon>Squamata</taxon>
        <taxon>Bifurcata</taxon>
        <taxon>Unidentata</taxon>
        <taxon>Episquamata</taxon>
        <taxon>Toxicofera</taxon>
        <taxon>Iguania</taxon>
        <taxon>Acrodonta</taxon>
        <taxon>Agamidae</taxon>
        <taxon>Amphibolurinae</taxon>
        <taxon>Pogona</taxon>
    </lineage>
</organism>
<dbReference type="InterPro" id="IPR052672">
    <property type="entry name" value="Type1_Cytokine_Rcpt_Type2"/>
</dbReference>
<reference evidence="13 14" key="1">
    <citation type="submission" date="2025-05" db="UniProtKB">
        <authorList>
            <consortium name="RefSeq"/>
        </authorList>
    </citation>
    <scope>NUCLEOTIDE SEQUENCE [LARGE SCALE GENOMIC DNA]</scope>
</reference>
<dbReference type="Pfam" id="PF25552">
    <property type="entry name" value="LIFR_D4"/>
    <property type="match status" value="1"/>
</dbReference>